<evidence type="ECO:0000313" key="3">
    <source>
        <dbReference type="Proteomes" id="UP000518266"/>
    </source>
</evidence>
<name>A0A7J5XZ22_DISMA</name>
<keyword evidence="3" id="KW-1185">Reference proteome</keyword>
<evidence type="ECO:0000313" key="2">
    <source>
        <dbReference type="EMBL" id="KAF3841757.1"/>
    </source>
</evidence>
<gene>
    <name evidence="2" type="ORF">F7725_023708</name>
</gene>
<protein>
    <submittedName>
        <fullName evidence="2">Uncharacterized protein</fullName>
    </submittedName>
</protein>
<feature type="region of interest" description="Disordered" evidence="1">
    <location>
        <begin position="1"/>
        <end position="35"/>
    </location>
</feature>
<dbReference type="EMBL" id="JAAKFY010000019">
    <property type="protein sequence ID" value="KAF3841757.1"/>
    <property type="molecule type" value="Genomic_DNA"/>
</dbReference>
<sequence>MERRWRRGGERGGGGGGGWREVEEEVVGEDGEEVEGEETTLDILCPYKGWTLYFTEGFIESSPSAEKIKVFEKYFSSKIQLYDKVLTIDLEKQASELHGEELPVSTPIINIPHISARYCTLSFDLVQARDTQKVHDNMMR</sequence>
<dbReference type="OrthoDB" id="9903551at2759"/>
<feature type="compositionally biased region" description="Basic and acidic residues" evidence="1">
    <location>
        <begin position="1"/>
        <end position="10"/>
    </location>
</feature>
<dbReference type="Proteomes" id="UP000518266">
    <property type="component" value="Unassembled WGS sequence"/>
</dbReference>
<feature type="compositionally biased region" description="Acidic residues" evidence="1">
    <location>
        <begin position="22"/>
        <end position="35"/>
    </location>
</feature>
<proteinExistence type="predicted"/>
<accession>A0A7J5XZ22</accession>
<evidence type="ECO:0000256" key="1">
    <source>
        <dbReference type="SAM" id="MobiDB-lite"/>
    </source>
</evidence>
<organism evidence="2 3">
    <name type="scientific">Dissostichus mawsoni</name>
    <name type="common">Antarctic cod</name>
    <dbReference type="NCBI Taxonomy" id="36200"/>
    <lineage>
        <taxon>Eukaryota</taxon>
        <taxon>Metazoa</taxon>
        <taxon>Chordata</taxon>
        <taxon>Craniata</taxon>
        <taxon>Vertebrata</taxon>
        <taxon>Euteleostomi</taxon>
        <taxon>Actinopterygii</taxon>
        <taxon>Neopterygii</taxon>
        <taxon>Teleostei</taxon>
        <taxon>Neoteleostei</taxon>
        <taxon>Acanthomorphata</taxon>
        <taxon>Eupercaria</taxon>
        <taxon>Perciformes</taxon>
        <taxon>Notothenioidei</taxon>
        <taxon>Nototheniidae</taxon>
        <taxon>Dissostichus</taxon>
    </lineage>
</organism>
<comment type="caution">
    <text evidence="2">The sequence shown here is derived from an EMBL/GenBank/DDBJ whole genome shotgun (WGS) entry which is preliminary data.</text>
</comment>
<dbReference type="AlphaFoldDB" id="A0A7J5XZ22"/>
<reference evidence="2 3" key="1">
    <citation type="submission" date="2020-03" db="EMBL/GenBank/DDBJ databases">
        <title>Dissostichus mawsoni Genome sequencing and assembly.</title>
        <authorList>
            <person name="Park H."/>
        </authorList>
    </citation>
    <scope>NUCLEOTIDE SEQUENCE [LARGE SCALE GENOMIC DNA]</scope>
    <source>
        <strain evidence="2">DM0001</strain>
        <tissue evidence="2">Muscle</tissue>
    </source>
</reference>